<dbReference type="SUPFAM" id="SSF47336">
    <property type="entry name" value="ACP-like"/>
    <property type="match status" value="1"/>
</dbReference>
<dbReference type="EMBL" id="BMND01000005">
    <property type="protein sequence ID" value="GGN39948.1"/>
    <property type="molecule type" value="Genomic_DNA"/>
</dbReference>
<proteinExistence type="predicted"/>
<dbReference type="Gene3D" id="1.10.1200.10">
    <property type="entry name" value="ACP-like"/>
    <property type="match status" value="1"/>
</dbReference>
<keyword evidence="3" id="KW-1185">Reference proteome</keyword>
<dbReference type="RefSeq" id="WP_189096995.1">
    <property type="nucleotide sequence ID" value="NZ_BMND01000005.1"/>
</dbReference>
<protein>
    <recommendedName>
        <fullName evidence="1">Carrier domain-containing protein</fullName>
    </recommendedName>
</protein>
<evidence type="ECO:0000313" key="3">
    <source>
        <dbReference type="Proteomes" id="UP000600080"/>
    </source>
</evidence>
<dbReference type="GeneID" id="301547595"/>
<dbReference type="InterPro" id="IPR009081">
    <property type="entry name" value="PP-bd_ACP"/>
</dbReference>
<dbReference type="PROSITE" id="PS50075">
    <property type="entry name" value="CARRIER"/>
    <property type="match status" value="1"/>
</dbReference>
<evidence type="ECO:0000313" key="2">
    <source>
        <dbReference type="EMBL" id="GGN39948.1"/>
    </source>
</evidence>
<sequence>MKDGLALTESAVRDHVHTLLCDLLLRDSLPADHDLRESGALNSVMFLELFVRLETEFGIQLTGADVTQDNFRTAESIARFVCAKRADG</sequence>
<comment type="caution">
    <text evidence="2">The sequence shown here is derived from an EMBL/GenBank/DDBJ whole genome shotgun (WGS) entry which is preliminary data.</text>
</comment>
<dbReference type="InterPro" id="IPR036736">
    <property type="entry name" value="ACP-like_sf"/>
</dbReference>
<gene>
    <name evidence="2" type="ORF">GCM10012285_17500</name>
</gene>
<dbReference type="Pfam" id="PF00550">
    <property type="entry name" value="PP-binding"/>
    <property type="match status" value="1"/>
</dbReference>
<dbReference type="Proteomes" id="UP000600080">
    <property type="component" value="Unassembled WGS sequence"/>
</dbReference>
<feature type="domain" description="Carrier" evidence="1">
    <location>
        <begin position="6"/>
        <end position="85"/>
    </location>
</feature>
<organism evidence="2 3">
    <name type="scientific">Streptomyces kronopolitis</name>
    <dbReference type="NCBI Taxonomy" id="1612435"/>
    <lineage>
        <taxon>Bacteria</taxon>
        <taxon>Bacillati</taxon>
        <taxon>Actinomycetota</taxon>
        <taxon>Actinomycetes</taxon>
        <taxon>Kitasatosporales</taxon>
        <taxon>Streptomycetaceae</taxon>
        <taxon>Streptomyces</taxon>
    </lineage>
</organism>
<evidence type="ECO:0000259" key="1">
    <source>
        <dbReference type="PROSITE" id="PS50075"/>
    </source>
</evidence>
<name>A0ABQ2J6P2_9ACTN</name>
<reference evidence="3" key="1">
    <citation type="journal article" date="2019" name="Int. J. Syst. Evol. Microbiol.">
        <title>The Global Catalogue of Microorganisms (GCM) 10K type strain sequencing project: providing services to taxonomists for standard genome sequencing and annotation.</title>
        <authorList>
            <consortium name="The Broad Institute Genomics Platform"/>
            <consortium name="The Broad Institute Genome Sequencing Center for Infectious Disease"/>
            <person name="Wu L."/>
            <person name="Ma J."/>
        </authorList>
    </citation>
    <scope>NUCLEOTIDE SEQUENCE [LARGE SCALE GENOMIC DNA]</scope>
    <source>
        <strain evidence="3">CGMCC 4.7323</strain>
    </source>
</reference>
<accession>A0ABQ2J6P2</accession>